<organism evidence="5 6">
    <name type="scientific">Kibdelosporangium phytohabitans</name>
    <dbReference type="NCBI Taxonomy" id="860235"/>
    <lineage>
        <taxon>Bacteria</taxon>
        <taxon>Bacillati</taxon>
        <taxon>Actinomycetota</taxon>
        <taxon>Actinomycetes</taxon>
        <taxon>Pseudonocardiales</taxon>
        <taxon>Pseudonocardiaceae</taxon>
        <taxon>Kibdelosporangium</taxon>
    </lineage>
</organism>
<dbReference type="STRING" id="860235.AOZ06_41580"/>
<dbReference type="Pfam" id="PF00155">
    <property type="entry name" value="Aminotran_1_2"/>
    <property type="match status" value="1"/>
</dbReference>
<proteinExistence type="inferred from homology"/>
<dbReference type="PANTHER" id="PTHR43510">
    <property type="entry name" value="AMINOTRANSFERASE FUNCTION, HYPOTHETICAL (EUROFUNG)"/>
    <property type="match status" value="1"/>
</dbReference>
<evidence type="ECO:0000313" key="5">
    <source>
        <dbReference type="EMBL" id="ALG12499.1"/>
    </source>
</evidence>
<dbReference type="GO" id="GO:0008483">
    <property type="term" value="F:transaminase activity"/>
    <property type="evidence" value="ECO:0007669"/>
    <property type="project" value="UniProtKB-KW"/>
</dbReference>
<gene>
    <name evidence="5" type="ORF">AOZ06_41580</name>
</gene>
<feature type="domain" description="Aminotransferase class I/classII large" evidence="4">
    <location>
        <begin position="78"/>
        <end position="362"/>
    </location>
</feature>
<dbReference type="InterPro" id="IPR015424">
    <property type="entry name" value="PyrdxlP-dep_Trfase"/>
</dbReference>
<dbReference type="InterPro" id="IPR015421">
    <property type="entry name" value="PyrdxlP-dep_Trfase_major"/>
</dbReference>
<dbReference type="PANTHER" id="PTHR43510:SF1">
    <property type="entry name" value="AMINOTRANSFERASE FUNCTION, HYPOTHETICAL (EUROFUNG)"/>
    <property type="match status" value="1"/>
</dbReference>
<dbReference type="RefSeq" id="WP_054294392.1">
    <property type="nucleotide sequence ID" value="NZ_CP012752.1"/>
</dbReference>
<evidence type="ECO:0000313" key="6">
    <source>
        <dbReference type="Proteomes" id="UP000063699"/>
    </source>
</evidence>
<dbReference type="OrthoDB" id="9763453at2"/>
<evidence type="ECO:0000256" key="1">
    <source>
        <dbReference type="ARBA" id="ARBA00001933"/>
    </source>
</evidence>
<dbReference type="GO" id="GO:0030170">
    <property type="term" value="F:pyridoxal phosphate binding"/>
    <property type="evidence" value="ECO:0007669"/>
    <property type="project" value="InterPro"/>
</dbReference>
<keyword evidence="5" id="KW-0032">Aminotransferase</keyword>
<comment type="cofactor">
    <cofactor evidence="1 3">
        <name>pyridoxal 5'-phosphate</name>
        <dbReference type="ChEBI" id="CHEBI:597326"/>
    </cofactor>
</comment>
<evidence type="ECO:0000256" key="3">
    <source>
        <dbReference type="RuleBase" id="RU003693"/>
    </source>
</evidence>
<keyword evidence="6" id="KW-1185">Reference proteome</keyword>
<dbReference type="AlphaFoldDB" id="A0A0N9IBG5"/>
<keyword evidence="2 3" id="KW-0663">Pyridoxal phosphate</keyword>
<keyword evidence="5" id="KW-0808">Transferase</keyword>
<dbReference type="Proteomes" id="UP000063699">
    <property type="component" value="Chromosome"/>
</dbReference>
<dbReference type="InterPro" id="IPR015422">
    <property type="entry name" value="PyrdxlP-dep_Trfase_small"/>
</dbReference>
<dbReference type="InterPro" id="IPR004839">
    <property type="entry name" value="Aminotransferase_I/II_large"/>
</dbReference>
<dbReference type="PROSITE" id="PS00599">
    <property type="entry name" value="AA_TRANSFER_CLASS_2"/>
    <property type="match status" value="1"/>
</dbReference>
<comment type="similarity">
    <text evidence="3">Belongs to the class-II pyridoxal-phosphate-dependent aminotransferase family.</text>
</comment>
<dbReference type="KEGG" id="kphy:AOZ06_41580"/>
<dbReference type="CDD" id="cd00609">
    <property type="entry name" value="AAT_like"/>
    <property type="match status" value="1"/>
</dbReference>
<accession>A0A0N9IBG5</accession>
<dbReference type="InterPro" id="IPR001917">
    <property type="entry name" value="Aminotrans_II_pyridoxalP_BS"/>
</dbReference>
<name>A0A0N9IBG5_9PSEU</name>
<dbReference type="NCBIfam" id="TIGR03947">
    <property type="entry name" value="viomycin_VioD"/>
    <property type="match status" value="1"/>
</dbReference>
<evidence type="ECO:0000256" key="2">
    <source>
        <dbReference type="ARBA" id="ARBA00022898"/>
    </source>
</evidence>
<protein>
    <submittedName>
        <fullName evidence="5">Class I and II aminotransferase</fullName>
    </submittedName>
</protein>
<dbReference type="EMBL" id="CP012752">
    <property type="protein sequence ID" value="ALG12499.1"/>
    <property type="molecule type" value="Genomic_DNA"/>
</dbReference>
<dbReference type="Gene3D" id="3.90.1150.10">
    <property type="entry name" value="Aspartate Aminotransferase, domain 1"/>
    <property type="match status" value="1"/>
</dbReference>
<reference evidence="5 6" key="1">
    <citation type="submission" date="2015-07" db="EMBL/GenBank/DDBJ databases">
        <title>Genome sequencing of Kibdelosporangium phytohabitans.</title>
        <authorList>
            <person name="Qin S."/>
            <person name="Xing K."/>
        </authorList>
    </citation>
    <scope>NUCLEOTIDE SEQUENCE [LARGE SCALE GENOMIC DNA]</scope>
    <source>
        <strain evidence="5 6">KLBMP1111</strain>
    </source>
</reference>
<evidence type="ECO:0000259" key="4">
    <source>
        <dbReference type="Pfam" id="PF00155"/>
    </source>
</evidence>
<dbReference type="Gene3D" id="3.40.640.10">
    <property type="entry name" value="Type I PLP-dependent aspartate aminotransferase-like (Major domain)"/>
    <property type="match status" value="1"/>
</dbReference>
<dbReference type="SUPFAM" id="SSF53383">
    <property type="entry name" value="PLP-dependent transferases"/>
    <property type="match status" value="1"/>
</dbReference>
<sequence>MEIALAKLEEWMRDYYHAVDHDIGSSGVRDLTIAELRDLCGFDLAELDSLLLLDGEPYGSRPLRTVLANRWTGGDIDPVMVTHGSSEAIYLTMYTAVEPGDTIIVVEPAYQQLHSIAEARGCNVVRWPLRRDDGFSVDLDLLRELVAKHHPRMIVVNFPHNPTGTSITPQQQRDLVAIAQAEQAWLVWDHAFGEMTYTADPLPLPIGWYDRSIVFGTFSKSYGLAGLRVGWCLGSPALLATMAELRDYIALYVSPVLEFFAVQAVTHADRIVALQHEYARENLDLLTKWASERQDLIRFAPPAGGVTTFAEFPQLTDATPLCHKLAQDHRVLLVPGSCFGDEYARYARLRFGGTVDELTTGLGHLDELLRAGTRL</sequence>
<dbReference type="InterPro" id="IPR023965">
    <property type="entry name" value="Capreomycidine_synthase"/>
</dbReference>